<feature type="region of interest" description="Disordered" evidence="1">
    <location>
        <begin position="333"/>
        <end position="443"/>
    </location>
</feature>
<sequence>MPSGFTDALLYFKRTLSFRSRLSLRNRLRRRRLRRPIKISAPIPHDSMELDANATVDGFATRPESGVFYLVPNKHGKGKTIVRRAGRPLSSTPLNEDFDAVTQGGTTSKGAATTVGTSRRRPILAIRTTSPFVEKDEGSVGRMTTPRPRFDPMRVFRNSFRTKTPREAPAVNGRQWKGKERATDDNGEIDHKAAAKAMGIREWLKGKSGSDIHRAATLPARRLEDSGTPSHPMKTRQTVGGVKDLFRDRHAGSSTRDRGPKPGQRYEMINRRIVENSEDRTVEISMWKQHTPGEVRPEDADRMSIYYLSADDYAREVEGNTLVEWMVADPATNGQTHQSLSNSGTKMDPPQSPPRMEPRRQRPEQSRAVHRREGTISPSTSEKEGSPVAKGPSRSITQSRRSPPLPPLPLSSQRKEKRRYKESTPIEKDLPRSPFNPTDSGSTISSIKSASILELEGVLAECEPSLVHIAPILKSLGIRSVDHLKAVARLTPTTRDREVKEDALRLGITVMEWAIFVDKIFAL</sequence>
<feature type="region of interest" description="Disordered" evidence="1">
    <location>
        <begin position="93"/>
        <end position="115"/>
    </location>
</feature>
<comment type="caution">
    <text evidence="2">The sequence shown here is derived from an EMBL/GenBank/DDBJ whole genome shotgun (WGS) entry which is preliminary data.</text>
</comment>
<gene>
    <name evidence="2" type="ORF">AAE3_LOCUS5136</name>
</gene>
<organism evidence="2 3">
    <name type="scientific">Cyclocybe aegerita</name>
    <name type="common">Black poplar mushroom</name>
    <name type="synonym">Agrocybe aegerita</name>
    <dbReference type="NCBI Taxonomy" id="1973307"/>
    <lineage>
        <taxon>Eukaryota</taxon>
        <taxon>Fungi</taxon>
        <taxon>Dikarya</taxon>
        <taxon>Basidiomycota</taxon>
        <taxon>Agaricomycotina</taxon>
        <taxon>Agaricomycetes</taxon>
        <taxon>Agaricomycetidae</taxon>
        <taxon>Agaricales</taxon>
        <taxon>Agaricineae</taxon>
        <taxon>Bolbitiaceae</taxon>
        <taxon>Cyclocybe</taxon>
    </lineage>
</organism>
<feature type="compositionally biased region" description="Basic and acidic residues" evidence="1">
    <location>
        <begin position="419"/>
        <end position="431"/>
    </location>
</feature>
<evidence type="ECO:0000313" key="3">
    <source>
        <dbReference type="Proteomes" id="UP000467700"/>
    </source>
</evidence>
<protein>
    <submittedName>
        <fullName evidence="2">Uncharacterized protein</fullName>
    </submittedName>
</protein>
<keyword evidence="3" id="KW-1185">Reference proteome</keyword>
<feature type="region of interest" description="Disordered" evidence="1">
    <location>
        <begin position="246"/>
        <end position="268"/>
    </location>
</feature>
<dbReference type="AlphaFoldDB" id="A0A8S0WQD1"/>
<proteinExistence type="predicted"/>
<accession>A0A8S0WQD1</accession>
<name>A0A8S0WQD1_CYCAE</name>
<feature type="compositionally biased region" description="Basic and acidic residues" evidence="1">
    <location>
        <begin position="246"/>
        <end position="260"/>
    </location>
</feature>
<evidence type="ECO:0000313" key="2">
    <source>
        <dbReference type="EMBL" id="CAA7262862.1"/>
    </source>
</evidence>
<dbReference type="EMBL" id="CACVBS010000037">
    <property type="protein sequence ID" value="CAA7262862.1"/>
    <property type="molecule type" value="Genomic_DNA"/>
</dbReference>
<reference evidence="2 3" key="1">
    <citation type="submission" date="2020-01" db="EMBL/GenBank/DDBJ databases">
        <authorList>
            <person name="Gupta K D."/>
        </authorList>
    </citation>
    <scope>NUCLEOTIDE SEQUENCE [LARGE SCALE GENOMIC DNA]</scope>
</reference>
<dbReference type="OrthoDB" id="2989516at2759"/>
<feature type="compositionally biased region" description="Basic and acidic residues" evidence="1">
    <location>
        <begin position="356"/>
        <end position="374"/>
    </location>
</feature>
<feature type="compositionally biased region" description="Polar residues" evidence="1">
    <location>
        <begin position="333"/>
        <end position="345"/>
    </location>
</feature>
<evidence type="ECO:0000256" key="1">
    <source>
        <dbReference type="SAM" id="MobiDB-lite"/>
    </source>
</evidence>
<dbReference type="Proteomes" id="UP000467700">
    <property type="component" value="Unassembled WGS sequence"/>
</dbReference>
<feature type="compositionally biased region" description="Polar residues" evidence="1">
    <location>
        <begin position="103"/>
        <end position="115"/>
    </location>
</feature>